<gene>
    <name evidence="1" type="ORF">RCOM_1254770</name>
</gene>
<dbReference type="Proteomes" id="UP000008311">
    <property type="component" value="Unassembled WGS sequence"/>
</dbReference>
<reference evidence="2" key="1">
    <citation type="journal article" date="2010" name="Nat. Biotechnol.">
        <title>Draft genome sequence of the oilseed species Ricinus communis.</title>
        <authorList>
            <person name="Chan A.P."/>
            <person name="Crabtree J."/>
            <person name="Zhao Q."/>
            <person name="Lorenzi H."/>
            <person name="Orvis J."/>
            <person name="Puiu D."/>
            <person name="Melake-Berhan A."/>
            <person name="Jones K.M."/>
            <person name="Redman J."/>
            <person name="Chen G."/>
            <person name="Cahoon E.B."/>
            <person name="Gedil M."/>
            <person name="Stanke M."/>
            <person name="Haas B.J."/>
            <person name="Wortman J.R."/>
            <person name="Fraser-Liggett C.M."/>
            <person name="Ravel J."/>
            <person name="Rabinowicz P.D."/>
        </authorList>
    </citation>
    <scope>NUCLEOTIDE SEQUENCE [LARGE SCALE GENOMIC DNA]</scope>
    <source>
        <strain evidence="2">cv. Hale</strain>
    </source>
</reference>
<organism evidence="1 2">
    <name type="scientific">Ricinus communis</name>
    <name type="common">Castor bean</name>
    <dbReference type="NCBI Taxonomy" id="3988"/>
    <lineage>
        <taxon>Eukaryota</taxon>
        <taxon>Viridiplantae</taxon>
        <taxon>Streptophyta</taxon>
        <taxon>Embryophyta</taxon>
        <taxon>Tracheophyta</taxon>
        <taxon>Spermatophyta</taxon>
        <taxon>Magnoliopsida</taxon>
        <taxon>eudicotyledons</taxon>
        <taxon>Gunneridae</taxon>
        <taxon>Pentapetalae</taxon>
        <taxon>rosids</taxon>
        <taxon>fabids</taxon>
        <taxon>Malpighiales</taxon>
        <taxon>Euphorbiaceae</taxon>
        <taxon>Acalyphoideae</taxon>
        <taxon>Acalypheae</taxon>
        <taxon>Ricinus</taxon>
    </lineage>
</organism>
<dbReference type="EMBL" id="EQ973972">
    <property type="protein sequence ID" value="EEF36597.1"/>
    <property type="molecule type" value="Genomic_DNA"/>
</dbReference>
<evidence type="ECO:0000313" key="2">
    <source>
        <dbReference type="Proteomes" id="UP000008311"/>
    </source>
</evidence>
<sequence length="65" mass="7402">MLYLAIYWRMVIMGLRLVKKSMAIYRIYNREGGGILRTPGQRSNAALPRSSVVTGDLGFRPTTRK</sequence>
<keyword evidence="2" id="KW-1185">Reference proteome</keyword>
<evidence type="ECO:0000313" key="1">
    <source>
        <dbReference type="EMBL" id="EEF36597.1"/>
    </source>
</evidence>
<name>B9SIE2_RICCO</name>
<proteinExistence type="predicted"/>
<accession>B9SIE2</accession>
<dbReference type="AlphaFoldDB" id="B9SIE2"/>
<protein>
    <submittedName>
        <fullName evidence="1">Uncharacterized protein</fullName>
    </submittedName>
</protein>
<dbReference type="InParanoid" id="B9SIE2"/>